<dbReference type="PROSITE" id="PS51257">
    <property type="entry name" value="PROKAR_LIPOPROTEIN"/>
    <property type="match status" value="1"/>
</dbReference>
<evidence type="ECO:0000313" key="2">
    <source>
        <dbReference type="EMBL" id="ADB15487.1"/>
    </source>
</evidence>
<keyword evidence="3" id="KW-1185">Reference proteome</keyword>
<evidence type="ECO:0000256" key="1">
    <source>
        <dbReference type="SAM" id="SignalP"/>
    </source>
</evidence>
<gene>
    <name evidence="2" type="ordered locus">Psta_0802</name>
</gene>
<dbReference type="eggNOG" id="ENOG502ZVF9">
    <property type="taxonomic scope" value="Bacteria"/>
</dbReference>
<dbReference type="Proteomes" id="UP000001887">
    <property type="component" value="Chromosome"/>
</dbReference>
<keyword evidence="1" id="KW-0732">Signal</keyword>
<dbReference type="KEGG" id="psl:Psta_0802"/>
<feature type="chain" id="PRO_5003034671" description="Lipoprotein" evidence="1">
    <location>
        <begin position="20"/>
        <end position="131"/>
    </location>
</feature>
<evidence type="ECO:0008006" key="4">
    <source>
        <dbReference type="Google" id="ProtNLM"/>
    </source>
</evidence>
<reference evidence="2 3" key="1">
    <citation type="journal article" date="2009" name="Stand. Genomic Sci.">
        <title>Complete genome sequence of Pirellula staleyi type strain (ATCC 27377).</title>
        <authorList>
            <person name="Clum A."/>
            <person name="Tindall B.J."/>
            <person name="Sikorski J."/>
            <person name="Ivanova N."/>
            <person name="Mavrommatis K."/>
            <person name="Lucas S."/>
            <person name="Glavina del Rio T."/>
            <person name="Nolan M."/>
            <person name="Chen F."/>
            <person name="Tice H."/>
            <person name="Pitluck S."/>
            <person name="Cheng J.F."/>
            <person name="Chertkov O."/>
            <person name="Brettin T."/>
            <person name="Han C."/>
            <person name="Detter J.C."/>
            <person name="Kuske C."/>
            <person name="Bruce D."/>
            <person name="Goodwin L."/>
            <person name="Ovchinikova G."/>
            <person name="Pati A."/>
            <person name="Mikhailova N."/>
            <person name="Chen A."/>
            <person name="Palaniappan K."/>
            <person name="Land M."/>
            <person name="Hauser L."/>
            <person name="Chang Y.J."/>
            <person name="Jeffries C.D."/>
            <person name="Chain P."/>
            <person name="Rohde M."/>
            <person name="Goker M."/>
            <person name="Bristow J."/>
            <person name="Eisen J.A."/>
            <person name="Markowitz V."/>
            <person name="Hugenholtz P."/>
            <person name="Kyrpides N.C."/>
            <person name="Klenk H.P."/>
            <person name="Lapidus A."/>
        </authorList>
    </citation>
    <scope>NUCLEOTIDE SEQUENCE [LARGE SCALE GENOMIC DNA]</scope>
    <source>
        <strain evidence="3">ATCC 27377 / DSM 6068 / ICPB 4128</strain>
    </source>
</reference>
<proteinExistence type="predicted"/>
<feature type="signal peptide" evidence="1">
    <location>
        <begin position="1"/>
        <end position="19"/>
    </location>
</feature>
<dbReference type="HOGENOM" id="CLU_113730_1_1_0"/>
<organism evidence="2 3">
    <name type="scientific">Pirellula staleyi (strain ATCC 27377 / DSM 6068 / ICPB 4128)</name>
    <name type="common">Pirella staleyi</name>
    <dbReference type="NCBI Taxonomy" id="530564"/>
    <lineage>
        <taxon>Bacteria</taxon>
        <taxon>Pseudomonadati</taxon>
        <taxon>Planctomycetota</taxon>
        <taxon>Planctomycetia</taxon>
        <taxon>Pirellulales</taxon>
        <taxon>Pirellulaceae</taxon>
        <taxon>Pirellula</taxon>
    </lineage>
</organism>
<protein>
    <recommendedName>
        <fullName evidence="4">Lipoprotein</fullName>
    </recommendedName>
</protein>
<sequence precursor="true">MNKILFSLGALVFASTLLIGCGPNEPIAVEVSGTVTLNGQPMTDGKITFFPPGEGPTEMDIVNGSFTGKAKEGLNVVRIGQYVKGPVPPSMPDMEPPLINTLPPRYNTQSTLDANVKTGGENKFTFELTNP</sequence>
<dbReference type="OrthoDB" id="284868at2"/>
<dbReference type="AlphaFoldDB" id="D2R6A9"/>
<name>D2R6A9_PIRSD</name>
<accession>D2R6A9</accession>
<evidence type="ECO:0000313" key="3">
    <source>
        <dbReference type="Proteomes" id="UP000001887"/>
    </source>
</evidence>
<dbReference type="EMBL" id="CP001848">
    <property type="protein sequence ID" value="ADB15487.1"/>
    <property type="molecule type" value="Genomic_DNA"/>
</dbReference>